<comment type="subcellular location">
    <subcellularLocation>
        <location evidence="1">Cell outer membrane</location>
    </subcellularLocation>
</comment>
<organism evidence="7 8">
    <name type="scientific">Algoriphagus zhangzhouensis</name>
    <dbReference type="NCBI Taxonomy" id="1073327"/>
    <lineage>
        <taxon>Bacteria</taxon>
        <taxon>Pseudomonadati</taxon>
        <taxon>Bacteroidota</taxon>
        <taxon>Cytophagia</taxon>
        <taxon>Cytophagales</taxon>
        <taxon>Cyclobacteriaceae</taxon>
        <taxon>Algoriphagus</taxon>
    </lineage>
</organism>
<feature type="signal peptide" evidence="6">
    <location>
        <begin position="1"/>
        <end position="20"/>
    </location>
</feature>
<dbReference type="SUPFAM" id="SSF56954">
    <property type="entry name" value="Outer membrane efflux proteins (OEP)"/>
    <property type="match status" value="1"/>
</dbReference>
<dbReference type="GO" id="GO:0009279">
    <property type="term" value="C:cell outer membrane"/>
    <property type="evidence" value="ECO:0007669"/>
    <property type="project" value="UniProtKB-SubCell"/>
</dbReference>
<evidence type="ECO:0000256" key="5">
    <source>
        <dbReference type="ARBA" id="ARBA00023237"/>
    </source>
</evidence>
<dbReference type="PANTHER" id="PTHR30026">
    <property type="entry name" value="OUTER MEMBRANE PROTEIN TOLC"/>
    <property type="match status" value="1"/>
</dbReference>
<protein>
    <submittedName>
        <fullName evidence="7">Outer membrane protein TolC</fullName>
    </submittedName>
</protein>
<dbReference type="AlphaFoldDB" id="A0A1M7Z3S5"/>
<evidence type="ECO:0000256" key="6">
    <source>
        <dbReference type="SAM" id="SignalP"/>
    </source>
</evidence>
<keyword evidence="5" id="KW-0998">Cell outer membrane</keyword>
<keyword evidence="8" id="KW-1185">Reference proteome</keyword>
<keyword evidence="6" id="KW-0732">Signal</keyword>
<evidence type="ECO:0000313" key="8">
    <source>
        <dbReference type="Proteomes" id="UP000184609"/>
    </source>
</evidence>
<dbReference type="OrthoDB" id="1680428at2"/>
<evidence type="ECO:0000256" key="2">
    <source>
        <dbReference type="ARBA" id="ARBA00022452"/>
    </source>
</evidence>
<dbReference type="RefSeq" id="WP_073569891.1">
    <property type="nucleotide sequence ID" value="NZ_FRXN01000001.1"/>
</dbReference>
<proteinExistence type="predicted"/>
<evidence type="ECO:0000256" key="3">
    <source>
        <dbReference type="ARBA" id="ARBA00022692"/>
    </source>
</evidence>
<evidence type="ECO:0000256" key="4">
    <source>
        <dbReference type="ARBA" id="ARBA00023136"/>
    </source>
</evidence>
<dbReference type="Gene3D" id="1.20.1600.10">
    <property type="entry name" value="Outer membrane efflux proteins (OEP)"/>
    <property type="match status" value="1"/>
</dbReference>
<dbReference type="PANTHER" id="PTHR30026:SF20">
    <property type="entry name" value="OUTER MEMBRANE PROTEIN TOLC"/>
    <property type="match status" value="1"/>
</dbReference>
<dbReference type="GO" id="GO:1990281">
    <property type="term" value="C:efflux pump complex"/>
    <property type="evidence" value="ECO:0007669"/>
    <property type="project" value="TreeGrafter"/>
</dbReference>
<keyword evidence="3" id="KW-0812">Transmembrane</keyword>
<dbReference type="GO" id="GO:0015562">
    <property type="term" value="F:efflux transmembrane transporter activity"/>
    <property type="evidence" value="ECO:0007669"/>
    <property type="project" value="InterPro"/>
</dbReference>
<evidence type="ECO:0000313" key="7">
    <source>
        <dbReference type="EMBL" id="SHO59563.1"/>
    </source>
</evidence>
<gene>
    <name evidence="7" type="ORF">SAMN04488108_0201</name>
</gene>
<feature type="chain" id="PRO_5012455497" evidence="6">
    <location>
        <begin position="21"/>
        <end position="428"/>
    </location>
</feature>
<dbReference type="Proteomes" id="UP000184609">
    <property type="component" value="Unassembled WGS sequence"/>
</dbReference>
<dbReference type="InterPro" id="IPR051906">
    <property type="entry name" value="TolC-like"/>
</dbReference>
<dbReference type="STRING" id="1073327.SAMN04488108_0201"/>
<evidence type="ECO:0000256" key="1">
    <source>
        <dbReference type="ARBA" id="ARBA00004442"/>
    </source>
</evidence>
<name>A0A1M7Z3S5_9BACT</name>
<accession>A0A1M7Z3S5</accession>
<reference evidence="8" key="1">
    <citation type="submission" date="2016-12" db="EMBL/GenBank/DDBJ databases">
        <authorList>
            <person name="Varghese N."/>
            <person name="Submissions S."/>
        </authorList>
    </citation>
    <scope>NUCLEOTIDE SEQUENCE [LARGE SCALE GENOMIC DNA]</scope>
    <source>
        <strain evidence="8">DSM 25035</strain>
    </source>
</reference>
<dbReference type="EMBL" id="FRXN01000001">
    <property type="protein sequence ID" value="SHO59563.1"/>
    <property type="molecule type" value="Genomic_DNA"/>
</dbReference>
<keyword evidence="4" id="KW-0472">Membrane</keyword>
<keyword evidence="2" id="KW-1134">Transmembrane beta strand</keyword>
<dbReference type="GO" id="GO:0015288">
    <property type="term" value="F:porin activity"/>
    <property type="evidence" value="ECO:0007669"/>
    <property type="project" value="TreeGrafter"/>
</dbReference>
<sequence>MRKISFLFFLLTAITTFSWGQNLDDYLIQAGEKNPELQAYYHEYLASLEKAPQVGNLPDPELTMGVFFSPMQRWMGNQVADFKLMQMFPWFGTLGEKKEEANLLSHARYQLFLDAKNKLFYQVKSTYFEIYQTQKEIQIQKQFLEHLEQFERLALAKFKSGSNEKSTGMPGMGSSESGMSGVLDIRIQYLEKENEILTLKENLKPLQIKFNQLLNREINEQISSLDSLEPSQLLWDKNVLLDSIHSQNPMLASFDTQMAALDQQEQIAKLQGRPMLGAGIEYMPFQPRPESGMMMGGKDMVMPMVSLSLPIYRKKTNSRIKETEYLREATLLKKEKEENMLAMEWANAIRDFEDASRKIDLYQEQMELVHQNNRLQLSYFQTNSKSIESVVSSHHQMLQIQLSQLRMIVQQHKSLALLESLGTGTPIN</sequence>